<reference evidence="12 13" key="1">
    <citation type="submission" date="2015-12" db="EMBL/GenBank/DDBJ databases">
        <title>Draft genome sequence of the thermoanaerobe Thermotalea metallivorans, an isolate from the runoff channel of the Great Artesian Basin, Australia.</title>
        <authorList>
            <person name="Patel B.K."/>
        </authorList>
    </citation>
    <scope>NUCLEOTIDE SEQUENCE [LARGE SCALE GENOMIC DNA]</scope>
    <source>
        <strain evidence="12 13">B2-1</strain>
    </source>
</reference>
<proteinExistence type="inferred from homology"/>
<feature type="domain" description="Type II secretion system protein GspF" evidence="11">
    <location>
        <begin position="69"/>
        <end position="192"/>
    </location>
</feature>
<evidence type="ECO:0000256" key="1">
    <source>
        <dbReference type="ARBA" id="ARBA00004429"/>
    </source>
</evidence>
<keyword evidence="3 9" id="KW-0813">Transport</keyword>
<dbReference type="EMBL" id="LOEE01000021">
    <property type="protein sequence ID" value="KXG76776.1"/>
    <property type="molecule type" value="Genomic_DNA"/>
</dbReference>
<evidence type="ECO:0000256" key="5">
    <source>
        <dbReference type="ARBA" id="ARBA00022519"/>
    </source>
</evidence>
<dbReference type="Pfam" id="PF00482">
    <property type="entry name" value="T2SSF"/>
    <property type="match status" value="2"/>
</dbReference>
<sequence length="404" mass="45245">MPVYKYKAVAGTTGESIEGVYTGKSKEEVIQMLRERQHYPVFVKNLDERKDIQITQLLHRVTSKDIAVFCRQFYTMLNAGISIVNCLDILCRQTENKKLKKAVEDVYEEVQKGMGLSETLRKQKNIFPDLLINMVEAGEISGTLDVIMDRMATHYEKENKINNKIKGAMIYPIVLSIVAMGVVAFLLTFVMPTFVGMFQSGGVELPFPTRILLFISDSIRKYWYLLILAFLGVVYGLISFVRSDKGKWLIDNFLFRIPVVKGTIQKIVTARFTRTLSTLLSSGIPLLQALDVVAKIVGNKVVEKGIQTAKEEVRKGTGLAGPIKKIGIFPPMVDSMIAVGEESGFLDEILEKTANFYDEEVEAALTKMTALIEPLMIVVMAFIVGAIVIAMVLPMFDMMNTIKI</sequence>
<protein>
    <submittedName>
        <fullName evidence="12">Type II secretion system protein F</fullName>
    </submittedName>
</protein>
<evidence type="ECO:0000256" key="8">
    <source>
        <dbReference type="ARBA" id="ARBA00023136"/>
    </source>
</evidence>
<dbReference type="PROSITE" id="PS00874">
    <property type="entry name" value="T2SP_F"/>
    <property type="match status" value="1"/>
</dbReference>
<comment type="caution">
    <text evidence="12">The sequence shown here is derived from an EMBL/GenBank/DDBJ whole genome shotgun (WGS) entry which is preliminary data.</text>
</comment>
<accession>A0A140L8A1</accession>
<dbReference type="Gene3D" id="1.20.81.30">
    <property type="entry name" value="Type II secretion system (T2SS), domain F"/>
    <property type="match status" value="2"/>
</dbReference>
<evidence type="ECO:0000256" key="3">
    <source>
        <dbReference type="ARBA" id="ARBA00022448"/>
    </source>
</evidence>
<evidence type="ECO:0000313" key="12">
    <source>
        <dbReference type="EMBL" id="KXG76776.1"/>
    </source>
</evidence>
<dbReference type="InterPro" id="IPR001992">
    <property type="entry name" value="T2SS_GspF/T4SS_PilC_CS"/>
</dbReference>
<comment type="similarity">
    <text evidence="2 9">Belongs to the GSP F family.</text>
</comment>
<evidence type="ECO:0000256" key="2">
    <source>
        <dbReference type="ARBA" id="ARBA00005745"/>
    </source>
</evidence>
<evidence type="ECO:0000256" key="6">
    <source>
        <dbReference type="ARBA" id="ARBA00022692"/>
    </source>
</evidence>
<dbReference type="InterPro" id="IPR003004">
    <property type="entry name" value="GspF/PilC"/>
</dbReference>
<dbReference type="Proteomes" id="UP000070456">
    <property type="component" value="Unassembled WGS sequence"/>
</dbReference>
<evidence type="ECO:0000259" key="11">
    <source>
        <dbReference type="Pfam" id="PF00482"/>
    </source>
</evidence>
<evidence type="ECO:0000256" key="7">
    <source>
        <dbReference type="ARBA" id="ARBA00022989"/>
    </source>
</evidence>
<dbReference type="FunFam" id="1.20.81.30:FF:000001">
    <property type="entry name" value="Type II secretion system protein F"/>
    <property type="match status" value="2"/>
</dbReference>
<dbReference type="GO" id="GO:0009306">
    <property type="term" value="P:protein secretion"/>
    <property type="evidence" value="ECO:0007669"/>
    <property type="project" value="InterPro"/>
</dbReference>
<keyword evidence="13" id="KW-1185">Reference proteome</keyword>
<keyword evidence="4" id="KW-1003">Cell membrane</keyword>
<dbReference type="AlphaFoldDB" id="A0A140L8A1"/>
<dbReference type="GO" id="GO:0005886">
    <property type="term" value="C:plasma membrane"/>
    <property type="evidence" value="ECO:0007669"/>
    <property type="project" value="UniProtKB-SubCell"/>
</dbReference>
<comment type="subcellular location">
    <subcellularLocation>
        <location evidence="1">Cell inner membrane</location>
        <topology evidence="1">Multi-pass membrane protein</topology>
    </subcellularLocation>
    <subcellularLocation>
        <location evidence="9">Cell membrane</location>
        <topology evidence="9">Multi-pass membrane protein</topology>
    </subcellularLocation>
</comment>
<evidence type="ECO:0000313" key="13">
    <source>
        <dbReference type="Proteomes" id="UP000070456"/>
    </source>
</evidence>
<feature type="transmembrane region" description="Helical" evidence="10">
    <location>
        <begin position="169"/>
        <end position="191"/>
    </location>
</feature>
<evidence type="ECO:0000256" key="4">
    <source>
        <dbReference type="ARBA" id="ARBA00022475"/>
    </source>
</evidence>
<name>A0A140L8A1_9FIRM</name>
<keyword evidence="5" id="KW-0997">Cell inner membrane</keyword>
<keyword evidence="8 10" id="KW-0472">Membrane</keyword>
<dbReference type="PANTHER" id="PTHR30012">
    <property type="entry name" value="GENERAL SECRETION PATHWAY PROTEIN"/>
    <property type="match status" value="1"/>
</dbReference>
<dbReference type="PANTHER" id="PTHR30012:SF0">
    <property type="entry name" value="TYPE II SECRETION SYSTEM PROTEIN F-RELATED"/>
    <property type="match status" value="1"/>
</dbReference>
<feature type="transmembrane region" description="Helical" evidence="10">
    <location>
        <begin position="375"/>
        <end position="396"/>
    </location>
</feature>
<organism evidence="12 13">
    <name type="scientific">Thermotalea metallivorans</name>
    <dbReference type="NCBI Taxonomy" id="520762"/>
    <lineage>
        <taxon>Bacteria</taxon>
        <taxon>Bacillati</taxon>
        <taxon>Bacillota</taxon>
        <taxon>Clostridia</taxon>
        <taxon>Peptostreptococcales</taxon>
        <taxon>Thermotaleaceae</taxon>
        <taxon>Thermotalea</taxon>
    </lineage>
</organism>
<gene>
    <name evidence="12" type="primary">epsF</name>
    <name evidence="12" type="ORF">AN619_07680</name>
</gene>
<dbReference type="STRING" id="520762.AN619_07680"/>
<keyword evidence="6 9" id="KW-0812">Transmembrane</keyword>
<keyword evidence="7 10" id="KW-1133">Transmembrane helix</keyword>
<dbReference type="InterPro" id="IPR018076">
    <property type="entry name" value="T2SS_GspF_dom"/>
</dbReference>
<feature type="domain" description="Type II secretion system protein GspF" evidence="11">
    <location>
        <begin position="272"/>
        <end position="394"/>
    </location>
</feature>
<feature type="transmembrane region" description="Helical" evidence="10">
    <location>
        <begin position="222"/>
        <end position="241"/>
    </location>
</feature>
<dbReference type="PRINTS" id="PR00812">
    <property type="entry name" value="BCTERIALGSPF"/>
</dbReference>
<evidence type="ECO:0000256" key="10">
    <source>
        <dbReference type="SAM" id="Phobius"/>
    </source>
</evidence>
<evidence type="ECO:0000256" key="9">
    <source>
        <dbReference type="RuleBase" id="RU003923"/>
    </source>
</evidence>
<dbReference type="InterPro" id="IPR042094">
    <property type="entry name" value="T2SS_GspF_sf"/>
</dbReference>
<dbReference type="PATRIC" id="fig|520762.4.peg.862"/>